<dbReference type="InterPro" id="IPR034151">
    <property type="entry name" value="TOPRIM_DnaG_bac"/>
</dbReference>
<evidence type="ECO:0000259" key="15">
    <source>
        <dbReference type="PROSITE" id="PS50880"/>
    </source>
</evidence>
<dbReference type="InterPro" id="IPR016136">
    <property type="entry name" value="DNA_helicase_N/primase_C"/>
</dbReference>
<feature type="domain" description="Toprim" evidence="15">
    <location>
        <begin position="254"/>
        <end position="335"/>
    </location>
</feature>
<dbReference type="SMART" id="SM00493">
    <property type="entry name" value="TOPRIM"/>
    <property type="match status" value="1"/>
</dbReference>
<dbReference type="PIRSF" id="PIRSF002811">
    <property type="entry name" value="DnaG"/>
    <property type="match status" value="1"/>
</dbReference>
<dbReference type="SUPFAM" id="SSF56731">
    <property type="entry name" value="DNA primase core"/>
    <property type="match status" value="1"/>
</dbReference>
<dbReference type="Gene3D" id="1.10.860.10">
    <property type="entry name" value="DNAb Helicase, Chain A"/>
    <property type="match status" value="1"/>
</dbReference>
<dbReference type="AlphaFoldDB" id="A0A0L9Y9M2"/>
<evidence type="ECO:0000256" key="13">
    <source>
        <dbReference type="PIRNR" id="PIRNR002811"/>
    </source>
</evidence>
<evidence type="ECO:0000313" key="18">
    <source>
        <dbReference type="Proteomes" id="UP000473681"/>
    </source>
</evidence>
<comment type="domain">
    <text evidence="12">Contains an N-terminal zinc-binding domain, a central core domain that contains the primase activity, and a C-terminal DnaB-binding domain.</text>
</comment>
<dbReference type="Proteomes" id="UP000473681">
    <property type="component" value="Unassembled WGS sequence"/>
</dbReference>
<dbReference type="FunFam" id="3.90.980.10:FF:000001">
    <property type="entry name" value="DNA primase"/>
    <property type="match status" value="1"/>
</dbReference>
<keyword evidence="11 12" id="KW-0804">Transcription</keyword>
<evidence type="ECO:0000256" key="10">
    <source>
        <dbReference type="ARBA" id="ARBA00023125"/>
    </source>
</evidence>
<evidence type="ECO:0000256" key="2">
    <source>
        <dbReference type="ARBA" id="ARBA00022515"/>
    </source>
</evidence>
<evidence type="ECO:0000313" key="16">
    <source>
        <dbReference type="EMBL" id="NFF86584.1"/>
    </source>
</evidence>
<keyword evidence="3 12" id="KW-0808">Transferase</keyword>
<evidence type="ECO:0000256" key="3">
    <source>
        <dbReference type="ARBA" id="ARBA00022679"/>
    </source>
</evidence>
<dbReference type="Pfam" id="PF10410">
    <property type="entry name" value="DnaB_bind"/>
    <property type="match status" value="1"/>
</dbReference>
<evidence type="ECO:0000256" key="7">
    <source>
        <dbReference type="ARBA" id="ARBA00022771"/>
    </source>
</evidence>
<keyword evidence="8 12" id="KW-0862">Zinc</keyword>
<dbReference type="InterPro" id="IPR050219">
    <property type="entry name" value="DnaG_primase"/>
</dbReference>
<accession>A0A0L9Y9M2</accession>
<dbReference type="Pfam" id="PF01807">
    <property type="entry name" value="Zn_ribbon_DnaG"/>
    <property type="match status" value="1"/>
</dbReference>
<comment type="caution">
    <text evidence="16">The sequence shown here is derived from an EMBL/GenBank/DDBJ whole genome shotgun (WGS) entry which is preliminary data.</text>
</comment>
<comment type="catalytic activity">
    <reaction evidence="12">
        <text>ssDNA + n NTP = ssDNA/pppN(pN)n-1 hybrid + (n-1) diphosphate.</text>
        <dbReference type="EC" id="2.7.7.101"/>
    </reaction>
</comment>
<evidence type="ECO:0000256" key="6">
    <source>
        <dbReference type="ARBA" id="ARBA00022723"/>
    </source>
</evidence>
<evidence type="ECO:0000256" key="5">
    <source>
        <dbReference type="ARBA" id="ARBA00022705"/>
    </source>
</evidence>
<comment type="similarity">
    <text evidence="12 13">Belongs to the DnaG primase family.</text>
</comment>
<dbReference type="GO" id="GO:0003678">
    <property type="term" value="F:DNA helicase activity"/>
    <property type="evidence" value="ECO:0007669"/>
    <property type="project" value="InterPro"/>
</dbReference>
<evidence type="ECO:0000256" key="8">
    <source>
        <dbReference type="ARBA" id="ARBA00022833"/>
    </source>
</evidence>
<dbReference type="PANTHER" id="PTHR30313:SF2">
    <property type="entry name" value="DNA PRIMASE"/>
    <property type="match status" value="1"/>
</dbReference>
<dbReference type="InterPro" id="IPR002694">
    <property type="entry name" value="Znf_CHC2"/>
</dbReference>
<dbReference type="Proteomes" id="UP000476820">
    <property type="component" value="Unassembled WGS sequence"/>
</dbReference>
<keyword evidence="2 12" id="KW-0639">Primosome</keyword>
<comment type="cofactor">
    <cofactor evidence="12 13 14">
        <name>Zn(2+)</name>
        <dbReference type="ChEBI" id="CHEBI:29105"/>
    </cofactor>
    <text evidence="12 13 14">Binds 1 zinc ion per monomer.</text>
</comment>
<evidence type="ECO:0000256" key="12">
    <source>
        <dbReference type="HAMAP-Rule" id="MF_00974"/>
    </source>
</evidence>
<dbReference type="GO" id="GO:0000428">
    <property type="term" value="C:DNA-directed RNA polymerase complex"/>
    <property type="evidence" value="ECO:0007669"/>
    <property type="project" value="UniProtKB-KW"/>
</dbReference>
<dbReference type="SUPFAM" id="SSF48024">
    <property type="entry name" value="N-terminal domain of DnaB helicase"/>
    <property type="match status" value="1"/>
</dbReference>
<dbReference type="InterPro" id="IPR030846">
    <property type="entry name" value="DnaG_bac"/>
</dbReference>
<dbReference type="GO" id="GO:0006269">
    <property type="term" value="P:DNA replication, synthesis of primer"/>
    <property type="evidence" value="ECO:0007669"/>
    <property type="project" value="UniProtKB-UniRule"/>
</dbReference>
<dbReference type="Pfam" id="PF08275">
    <property type="entry name" value="DNAG_N"/>
    <property type="match status" value="1"/>
</dbReference>
<dbReference type="OrthoDB" id="9803773at2"/>
<dbReference type="PROSITE" id="PS50880">
    <property type="entry name" value="TOPRIM"/>
    <property type="match status" value="1"/>
</dbReference>
<dbReference type="InterPro" id="IPR037068">
    <property type="entry name" value="DNA_primase_core_N_sf"/>
</dbReference>
<dbReference type="Gene3D" id="3.90.980.10">
    <property type="entry name" value="DNA primase, catalytic core, N-terminal domain"/>
    <property type="match status" value="1"/>
</dbReference>
<dbReference type="InterPro" id="IPR036185">
    <property type="entry name" value="DNA_heli_DnaB-like_N_sf"/>
</dbReference>
<comment type="function">
    <text evidence="12 13">RNA polymerase that catalyzes the synthesis of short RNA molecules used as primers for DNA polymerase during DNA replication.</text>
</comment>
<dbReference type="Gene3D" id="3.90.580.10">
    <property type="entry name" value="Zinc finger, CHC2-type domain"/>
    <property type="match status" value="1"/>
</dbReference>
<evidence type="ECO:0000313" key="19">
    <source>
        <dbReference type="Proteomes" id="UP000476820"/>
    </source>
</evidence>
<comment type="subunit">
    <text evidence="12">Monomer. Interacts with DnaB.</text>
</comment>
<sequence>MQIPQEIIEKVKEQTDIVDIISESVRLKRTGKNFIGLCPFHSDKTPSFSVSQEKQIYKCFSCGEAGNVLTFIMKQKNLTFVEAVKYLANKANIPINLHSNETPQFIKKREILYKINVEAGRYYFTNLQKIHLAKDYFLNRGIKEATIKKFGLGYSKNSWRDLITYLRTKGYKDDFLLEAGLVSKNQEKGNIYDRFRNRVMFPVFDVKGRVIGFGGRVLDDSKPKYLNSPETTIFQKGINLYGLNFAVKNKLKEDYMIIVEGYMDLITLHQYGVTNVVASLGTALTNNQAKLLKRYTNNVIISYDADIAGQTATLRGLEILRNSGFEVKVLIIPQGKDPDEFVRSNGKDAFLKLAREALPLIEYRIKRIGEGINLKDRNNLIKYGEKVAKILADLNPVEKDVYIKKISEDTGIKEQALYDLLSQVMSKNQKEDNYVNKKEDFGTKLYVEPAYLKAERALLKLMLNQEIYDQIKDSMSSGDFILDSHKRIYSLILESKNENSNNIESYVENRCDEIESSKEWIAIKELEILDLSNKDKLINDYLNEVKCFKLQLEINDLKNEQKRLEDKGMIEESIKLAVKLTNLEILKKRKRG</sequence>
<dbReference type="GO" id="GO:0008270">
    <property type="term" value="F:zinc ion binding"/>
    <property type="evidence" value="ECO:0007669"/>
    <property type="project" value="UniProtKB-UniRule"/>
</dbReference>
<evidence type="ECO:0000256" key="4">
    <source>
        <dbReference type="ARBA" id="ARBA00022695"/>
    </source>
</evidence>
<dbReference type="RefSeq" id="WP_017826931.1">
    <property type="nucleotide sequence ID" value="NZ_CP070936.1"/>
</dbReference>
<dbReference type="EMBL" id="SWVK01000016">
    <property type="protein sequence ID" value="NFN35877.1"/>
    <property type="molecule type" value="Genomic_DNA"/>
</dbReference>
<evidence type="ECO:0000256" key="1">
    <source>
        <dbReference type="ARBA" id="ARBA00022478"/>
    </source>
</evidence>
<dbReference type="GO" id="GO:0003677">
    <property type="term" value="F:DNA binding"/>
    <property type="evidence" value="ECO:0007669"/>
    <property type="project" value="UniProtKB-KW"/>
</dbReference>
<proteinExistence type="inferred from homology"/>
<protein>
    <recommendedName>
        <fullName evidence="12 13">DNA primase</fullName>
        <ecNumber evidence="12">2.7.7.101</ecNumber>
    </recommendedName>
</protein>
<dbReference type="Pfam" id="PF13155">
    <property type="entry name" value="Toprim_2"/>
    <property type="match status" value="1"/>
</dbReference>
<keyword evidence="7 12" id="KW-0863">Zinc-finger</keyword>
<dbReference type="GO" id="GO:0005524">
    <property type="term" value="F:ATP binding"/>
    <property type="evidence" value="ECO:0007669"/>
    <property type="project" value="InterPro"/>
</dbReference>
<dbReference type="PANTHER" id="PTHR30313">
    <property type="entry name" value="DNA PRIMASE"/>
    <property type="match status" value="1"/>
</dbReference>
<dbReference type="Pfam" id="PF00772">
    <property type="entry name" value="DnaB"/>
    <property type="match status" value="1"/>
</dbReference>
<dbReference type="SUPFAM" id="SSF57783">
    <property type="entry name" value="Zinc beta-ribbon"/>
    <property type="match status" value="1"/>
</dbReference>
<evidence type="ECO:0000313" key="17">
    <source>
        <dbReference type="EMBL" id="NFN35877.1"/>
    </source>
</evidence>
<dbReference type="GO" id="GO:0003899">
    <property type="term" value="F:DNA-directed RNA polymerase activity"/>
    <property type="evidence" value="ECO:0007669"/>
    <property type="project" value="UniProtKB-UniRule"/>
</dbReference>
<dbReference type="FunFam" id="3.90.580.10:FF:000001">
    <property type="entry name" value="DNA primase"/>
    <property type="match status" value="1"/>
</dbReference>
<keyword evidence="5 12" id="KW-0235">DNA replication</keyword>
<reference evidence="18 19" key="1">
    <citation type="submission" date="2019-04" db="EMBL/GenBank/DDBJ databases">
        <title>Genome sequencing of Clostridium botulinum Groups I-IV and Clostridium butyricum.</title>
        <authorList>
            <person name="Brunt J."/>
            <person name="Van Vliet A.H.M."/>
            <person name="Stringer S.C."/>
            <person name="Carter A.T."/>
            <person name="Peck M.W."/>
        </authorList>
    </citation>
    <scope>NUCLEOTIDE SEQUENCE [LARGE SCALE GENOMIC DNA]</scope>
    <source>
        <strain evidence="16 19">1605</strain>
        <strain evidence="17 18">CB-K-33E</strain>
    </source>
</reference>
<dbReference type="EMBL" id="SWOV01000002">
    <property type="protein sequence ID" value="NFF86584.1"/>
    <property type="molecule type" value="Genomic_DNA"/>
</dbReference>
<evidence type="ECO:0000256" key="11">
    <source>
        <dbReference type="ARBA" id="ARBA00023163"/>
    </source>
</evidence>
<dbReference type="InterPro" id="IPR007693">
    <property type="entry name" value="DNA_helicase_DnaB-like_N"/>
</dbReference>
<dbReference type="NCBIfam" id="TIGR01391">
    <property type="entry name" value="dnaG"/>
    <property type="match status" value="1"/>
</dbReference>
<dbReference type="FunFam" id="3.40.1360.10:FF:000002">
    <property type="entry name" value="DNA primase"/>
    <property type="match status" value="1"/>
</dbReference>
<evidence type="ECO:0000256" key="14">
    <source>
        <dbReference type="PIRSR" id="PIRSR002811-1"/>
    </source>
</evidence>
<organism evidence="16 19">
    <name type="scientific">Clostridium botulinum</name>
    <dbReference type="NCBI Taxonomy" id="1491"/>
    <lineage>
        <taxon>Bacteria</taxon>
        <taxon>Bacillati</taxon>
        <taxon>Bacillota</taxon>
        <taxon>Clostridia</taxon>
        <taxon>Eubacteriales</taxon>
        <taxon>Clostridiaceae</taxon>
        <taxon>Clostridium</taxon>
    </lineage>
</organism>
<keyword evidence="9" id="KW-0460">Magnesium</keyword>
<keyword evidence="6 12" id="KW-0479">Metal-binding</keyword>
<dbReference type="SMART" id="SM00400">
    <property type="entry name" value="ZnF_CHCC"/>
    <property type="match status" value="1"/>
</dbReference>
<dbReference type="GO" id="GO:0005737">
    <property type="term" value="C:cytoplasm"/>
    <property type="evidence" value="ECO:0007669"/>
    <property type="project" value="TreeGrafter"/>
</dbReference>
<dbReference type="InterPro" id="IPR013264">
    <property type="entry name" value="DNAG_N"/>
</dbReference>
<keyword evidence="4 12" id="KW-0548">Nucleotidyltransferase</keyword>
<dbReference type="GO" id="GO:1990077">
    <property type="term" value="C:primosome complex"/>
    <property type="evidence" value="ECO:0007669"/>
    <property type="project" value="UniProtKB-KW"/>
</dbReference>
<dbReference type="CDD" id="cd03364">
    <property type="entry name" value="TOPRIM_DnaG_primases"/>
    <property type="match status" value="1"/>
</dbReference>
<dbReference type="Gene3D" id="3.40.1360.10">
    <property type="match status" value="1"/>
</dbReference>
<gene>
    <name evidence="12" type="primary">dnaG</name>
    <name evidence="16" type="ORF">FC774_01495</name>
    <name evidence="17" type="ORF">FDB51_12230</name>
</gene>
<dbReference type="InterPro" id="IPR036977">
    <property type="entry name" value="DNA_primase_Znf_CHC2"/>
</dbReference>
<feature type="zinc finger region" description="CHC2-type" evidence="12 14">
    <location>
        <begin position="38"/>
        <end position="62"/>
    </location>
</feature>
<keyword evidence="10 12" id="KW-0238">DNA-binding</keyword>
<keyword evidence="1 12" id="KW-0240">DNA-directed RNA polymerase</keyword>
<evidence type="ECO:0000256" key="9">
    <source>
        <dbReference type="ARBA" id="ARBA00022842"/>
    </source>
</evidence>
<name>A0A0L9Y9M2_CLOBO</name>
<dbReference type="EC" id="2.7.7.101" evidence="12"/>
<dbReference type="InterPro" id="IPR019475">
    <property type="entry name" value="DNA_primase_DnaB-bd"/>
</dbReference>
<dbReference type="InterPro" id="IPR006171">
    <property type="entry name" value="TOPRIM_dom"/>
</dbReference>
<dbReference type="HAMAP" id="MF_00974">
    <property type="entry name" value="DNA_primase_DnaG"/>
    <property type="match status" value="1"/>
</dbReference>
<dbReference type="InterPro" id="IPR006295">
    <property type="entry name" value="DNA_primase_DnaG"/>
</dbReference>